<feature type="region of interest" description="Disordered" evidence="1">
    <location>
        <begin position="167"/>
        <end position="197"/>
    </location>
</feature>
<proteinExistence type="predicted"/>
<dbReference type="SUPFAM" id="SSF55781">
    <property type="entry name" value="GAF domain-like"/>
    <property type="match status" value="1"/>
</dbReference>
<reference evidence="3" key="1">
    <citation type="submission" date="2022-12" db="EMBL/GenBank/DDBJ databases">
        <title>Gycomyces niveus sp.nov., a novel actinomycete isolated from soil in Shouguang.</title>
        <authorList>
            <person name="Yang X."/>
        </authorList>
    </citation>
    <scope>NUCLEOTIDE SEQUENCE</scope>
    <source>
        <strain evidence="3">DSM 44724</strain>
    </source>
</reference>
<name>A0A9X3PGA6_9ACTN</name>
<dbReference type="GO" id="GO:0003677">
    <property type="term" value="F:DNA binding"/>
    <property type="evidence" value="ECO:0007669"/>
    <property type="project" value="UniProtKB-KW"/>
</dbReference>
<accession>A0A9X3PGA6</accession>
<dbReference type="PANTHER" id="PTHR30136:SF35">
    <property type="entry name" value="HTH-TYPE TRANSCRIPTIONAL REGULATOR RV1719"/>
    <property type="match status" value="1"/>
</dbReference>
<gene>
    <name evidence="4" type="ORF">J2S69_000145</name>
    <name evidence="3" type="ORF">O2L01_00390</name>
</gene>
<dbReference type="GO" id="GO:0045892">
    <property type="term" value="P:negative regulation of DNA-templated transcription"/>
    <property type="evidence" value="ECO:0007669"/>
    <property type="project" value="TreeGrafter"/>
</dbReference>
<dbReference type="GO" id="GO:0003700">
    <property type="term" value="F:DNA-binding transcription factor activity"/>
    <property type="evidence" value="ECO:0007669"/>
    <property type="project" value="TreeGrafter"/>
</dbReference>
<dbReference type="InterPro" id="IPR014757">
    <property type="entry name" value="Tscrpt_reg_IclR_C"/>
</dbReference>
<evidence type="ECO:0000313" key="5">
    <source>
        <dbReference type="Proteomes" id="UP001145799"/>
    </source>
</evidence>
<comment type="caution">
    <text evidence="3">The sequence shown here is derived from an EMBL/GenBank/DDBJ whole genome shotgun (WGS) entry which is preliminary data.</text>
</comment>
<dbReference type="EMBL" id="JAVDYD010000001">
    <property type="protein sequence ID" value="MDR7336426.1"/>
    <property type="molecule type" value="Genomic_DNA"/>
</dbReference>
<dbReference type="Pfam" id="PF01614">
    <property type="entry name" value="IclR_C"/>
    <property type="match status" value="1"/>
</dbReference>
<protein>
    <submittedName>
        <fullName evidence="4">DNA-binding IclR family transcriptional regulator</fullName>
    </submittedName>
</protein>
<dbReference type="RefSeq" id="WP_270119395.1">
    <property type="nucleotide sequence ID" value="NZ_BAAAOM010000002.1"/>
</dbReference>
<evidence type="ECO:0000313" key="3">
    <source>
        <dbReference type="EMBL" id="MDA1383420.1"/>
    </source>
</evidence>
<dbReference type="AlphaFoldDB" id="A0A9X3PGA6"/>
<sequence>MRKVLKPFLLELYQGTGHVVTLATAEGHMARFLDVLYPHRFTDAILRTAEEVPLHCTATGKAILAHDPAAAERYLREAELVRLTRNSIGTRRELDRDLIAARLRGVALDAEEHLLGFWGAAAPVIGGRGTAVAALGLAGPVRGFEPAEHVARLREIARAAAAAVRRLPERPVPPPGTTLFREPERTRATGPDGVDPP</sequence>
<reference evidence="4 6" key="2">
    <citation type="submission" date="2023-07" db="EMBL/GenBank/DDBJ databases">
        <title>Sequencing the genomes of 1000 actinobacteria strains.</title>
        <authorList>
            <person name="Klenk H.-P."/>
        </authorList>
    </citation>
    <scope>NUCLEOTIDE SEQUENCE [LARGE SCALE GENOMIC DNA]</scope>
    <source>
        <strain evidence="4 6">DSM 44724</strain>
    </source>
</reference>
<keyword evidence="6" id="KW-1185">Reference proteome</keyword>
<evidence type="ECO:0000313" key="4">
    <source>
        <dbReference type="EMBL" id="MDR7336426.1"/>
    </source>
</evidence>
<dbReference type="Proteomes" id="UP001183604">
    <property type="component" value="Unassembled WGS sequence"/>
</dbReference>
<organism evidence="3 5">
    <name type="scientific">Glycomyces lechevalierae</name>
    <dbReference type="NCBI Taxonomy" id="256034"/>
    <lineage>
        <taxon>Bacteria</taxon>
        <taxon>Bacillati</taxon>
        <taxon>Actinomycetota</taxon>
        <taxon>Actinomycetes</taxon>
        <taxon>Glycomycetales</taxon>
        <taxon>Glycomycetaceae</taxon>
        <taxon>Glycomyces</taxon>
    </lineage>
</organism>
<dbReference type="PROSITE" id="PS51078">
    <property type="entry name" value="ICLR_ED"/>
    <property type="match status" value="1"/>
</dbReference>
<dbReference type="Proteomes" id="UP001145799">
    <property type="component" value="Unassembled WGS sequence"/>
</dbReference>
<dbReference type="Gene3D" id="3.30.450.40">
    <property type="match status" value="1"/>
</dbReference>
<feature type="domain" description="IclR-ED" evidence="2">
    <location>
        <begin position="1"/>
        <end position="170"/>
    </location>
</feature>
<dbReference type="EMBL" id="JAPZVQ010000001">
    <property type="protein sequence ID" value="MDA1383420.1"/>
    <property type="molecule type" value="Genomic_DNA"/>
</dbReference>
<evidence type="ECO:0000256" key="1">
    <source>
        <dbReference type="SAM" id="MobiDB-lite"/>
    </source>
</evidence>
<dbReference type="PANTHER" id="PTHR30136">
    <property type="entry name" value="HELIX-TURN-HELIX TRANSCRIPTIONAL REGULATOR, ICLR FAMILY"/>
    <property type="match status" value="1"/>
</dbReference>
<dbReference type="InterPro" id="IPR029016">
    <property type="entry name" value="GAF-like_dom_sf"/>
</dbReference>
<evidence type="ECO:0000313" key="6">
    <source>
        <dbReference type="Proteomes" id="UP001183604"/>
    </source>
</evidence>
<keyword evidence="4" id="KW-0238">DNA-binding</keyword>
<dbReference type="InterPro" id="IPR050707">
    <property type="entry name" value="HTH_MetabolicPath_Reg"/>
</dbReference>
<evidence type="ECO:0000259" key="2">
    <source>
        <dbReference type="PROSITE" id="PS51078"/>
    </source>
</evidence>